<dbReference type="KEGG" id="ptm:GSPATT00027455001"/>
<dbReference type="GO" id="GO:0006897">
    <property type="term" value="P:endocytosis"/>
    <property type="evidence" value="ECO:0000318"/>
    <property type="project" value="GO_Central"/>
</dbReference>
<accession>A0EII5</accession>
<reference evidence="4 5" key="1">
    <citation type="journal article" date="2006" name="Nature">
        <title>Global trends of whole-genome duplications revealed by the ciliate Paramecium tetraurelia.</title>
        <authorList>
            <consortium name="Genoscope"/>
            <person name="Aury J.-M."/>
            <person name="Jaillon O."/>
            <person name="Duret L."/>
            <person name="Noel B."/>
            <person name="Jubin C."/>
            <person name="Porcel B.M."/>
            <person name="Segurens B."/>
            <person name="Daubin V."/>
            <person name="Anthouard V."/>
            <person name="Aiach N."/>
            <person name="Arnaiz O."/>
            <person name="Billaut A."/>
            <person name="Beisson J."/>
            <person name="Blanc I."/>
            <person name="Bouhouche K."/>
            <person name="Camara F."/>
            <person name="Duharcourt S."/>
            <person name="Guigo R."/>
            <person name="Gogendeau D."/>
            <person name="Katinka M."/>
            <person name="Keller A.-M."/>
            <person name="Kissmehl R."/>
            <person name="Klotz C."/>
            <person name="Koll F."/>
            <person name="Le Moue A."/>
            <person name="Lepere C."/>
            <person name="Malinsky S."/>
            <person name="Nowacki M."/>
            <person name="Nowak J.K."/>
            <person name="Plattner H."/>
            <person name="Poulain J."/>
            <person name="Ruiz F."/>
            <person name="Serrano V."/>
            <person name="Zagulski M."/>
            <person name="Dessen P."/>
            <person name="Betermier M."/>
            <person name="Weissenbach J."/>
            <person name="Scarpelli C."/>
            <person name="Schachter V."/>
            <person name="Sperling L."/>
            <person name="Meyer E."/>
            <person name="Cohen J."/>
            <person name="Wincker P."/>
        </authorList>
    </citation>
    <scope>NUCLEOTIDE SEQUENCE [LARGE SCALE GENOMIC DNA]</scope>
    <source>
        <strain evidence="4 5">Stock d4-2</strain>
    </source>
</reference>
<dbReference type="HOGENOM" id="CLU_864534_0_0_1"/>
<dbReference type="InterPro" id="IPR011992">
    <property type="entry name" value="EF-hand-dom_pair"/>
</dbReference>
<gene>
    <name evidence="4" type="ORF">GSPATT00027455001</name>
</gene>
<dbReference type="OrthoDB" id="524326at2759"/>
<dbReference type="RefSeq" id="XP_001462499.1">
    <property type="nucleotide sequence ID" value="XM_001462462.1"/>
</dbReference>
<dbReference type="GO" id="GO:0005737">
    <property type="term" value="C:cytoplasm"/>
    <property type="evidence" value="ECO:0000318"/>
    <property type="project" value="GO_Central"/>
</dbReference>
<evidence type="ECO:0000259" key="2">
    <source>
        <dbReference type="PROSITE" id="PS50031"/>
    </source>
</evidence>
<protein>
    <submittedName>
        <fullName evidence="4">Uncharacterized protein</fullName>
    </submittedName>
</protein>
<dbReference type="eggNOG" id="KOG0998">
    <property type="taxonomic scope" value="Eukaryota"/>
</dbReference>
<dbReference type="InterPro" id="IPR002048">
    <property type="entry name" value="EF_hand_dom"/>
</dbReference>
<dbReference type="AlphaFoldDB" id="A0EII5"/>
<feature type="domain" description="EH" evidence="2">
    <location>
        <begin position="112"/>
        <end position="202"/>
    </location>
</feature>
<feature type="region of interest" description="Disordered" evidence="1">
    <location>
        <begin position="215"/>
        <end position="235"/>
    </location>
</feature>
<name>A0EII5_PARTE</name>
<organism evidence="4 5">
    <name type="scientific">Paramecium tetraurelia</name>
    <dbReference type="NCBI Taxonomy" id="5888"/>
    <lineage>
        <taxon>Eukaryota</taxon>
        <taxon>Sar</taxon>
        <taxon>Alveolata</taxon>
        <taxon>Ciliophora</taxon>
        <taxon>Intramacronucleata</taxon>
        <taxon>Oligohymenophorea</taxon>
        <taxon>Peniculida</taxon>
        <taxon>Parameciidae</taxon>
        <taxon>Paramecium</taxon>
    </lineage>
</organism>
<evidence type="ECO:0000313" key="4">
    <source>
        <dbReference type="EMBL" id="CAK95126.1"/>
    </source>
</evidence>
<dbReference type="PROSITE" id="PS50031">
    <property type="entry name" value="EH"/>
    <property type="match status" value="1"/>
</dbReference>
<dbReference type="InParanoid" id="A0EII5"/>
<feature type="domain" description="EF-hand" evidence="3">
    <location>
        <begin position="145"/>
        <end position="180"/>
    </location>
</feature>
<sequence length="322" mass="37209">MSIQYTSDEQLTFQYFFTICDKTDQGILRKDMATNFLQASGLNQQILKTIYEIASSNDKIFTKDEFFAALKLIALAQDGYYPEQKLLTQNIPTLLPQIQGYQHPIYDIPEEQMRKYETYFVKLDKDGNQTIKGKHAKALFSKSGLSQDKLKEIWNLCDIGEKGHLSKGEFIVAFHLVLLCCKCKYPLPTRLPDSLLQLAARISINPRIRLESNQNAVPQQRLGSNSNLLNQPRQRLGSDANNGIQQVQNFDQIQQVIEPLNANILPGYDQNEMNSMRQQINDSTQQVYKMQNQFNEFYQNNTLLNKEEMYQLQAQNDKQMND</sequence>
<evidence type="ECO:0000256" key="1">
    <source>
        <dbReference type="SAM" id="MobiDB-lite"/>
    </source>
</evidence>
<dbReference type="Pfam" id="PF12763">
    <property type="entry name" value="EH"/>
    <property type="match status" value="2"/>
</dbReference>
<keyword evidence="5" id="KW-1185">Reference proteome</keyword>
<dbReference type="GeneID" id="5008590"/>
<dbReference type="PANTHER" id="PTHR11216:SF174">
    <property type="entry name" value="GH06923P"/>
    <property type="match status" value="1"/>
</dbReference>
<dbReference type="CDD" id="cd00052">
    <property type="entry name" value="EH"/>
    <property type="match status" value="1"/>
</dbReference>
<dbReference type="Proteomes" id="UP000000600">
    <property type="component" value="Unassembled WGS sequence"/>
</dbReference>
<dbReference type="PANTHER" id="PTHR11216">
    <property type="entry name" value="EH DOMAIN"/>
    <property type="match status" value="1"/>
</dbReference>
<dbReference type="PROSITE" id="PS50222">
    <property type="entry name" value="EF_HAND_2"/>
    <property type="match status" value="1"/>
</dbReference>
<proteinExistence type="predicted"/>
<dbReference type="GO" id="GO:0005886">
    <property type="term" value="C:plasma membrane"/>
    <property type="evidence" value="ECO:0000318"/>
    <property type="project" value="GO_Central"/>
</dbReference>
<evidence type="ECO:0000259" key="3">
    <source>
        <dbReference type="PROSITE" id="PS50222"/>
    </source>
</evidence>
<dbReference type="GO" id="GO:0016197">
    <property type="term" value="P:endosomal transport"/>
    <property type="evidence" value="ECO:0000318"/>
    <property type="project" value="GO_Central"/>
</dbReference>
<dbReference type="GO" id="GO:0030674">
    <property type="term" value="F:protein-macromolecule adaptor activity"/>
    <property type="evidence" value="ECO:0000318"/>
    <property type="project" value="GO_Central"/>
</dbReference>
<dbReference type="InterPro" id="IPR000261">
    <property type="entry name" value="EH_dom"/>
</dbReference>
<dbReference type="Gene3D" id="1.10.238.10">
    <property type="entry name" value="EF-hand"/>
    <property type="match status" value="2"/>
</dbReference>
<dbReference type="SMART" id="SM00027">
    <property type="entry name" value="EH"/>
    <property type="match status" value="2"/>
</dbReference>
<evidence type="ECO:0000313" key="5">
    <source>
        <dbReference type="Proteomes" id="UP000000600"/>
    </source>
</evidence>
<dbReference type="GO" id="GO:0005509">
    <property type="term" value="F:calcium ion binding"/>
    <property type="evidence" value="ECO:0007669"/>
    <property type="project" value="InterPro"/>
</dbReference>
<dbReference type="SUPFAM" id="SSF47473">
    <property type="entry name" value="EF-hand"/>
    <property type="match status" value="2"/>
</dbReference>
<dbReference type="EMBL" id="CT868681">
    <property type="protein sequence ID" value="CAK95126.1"/>
    <property type="molecule type" value="Genomic_DNA"/>
</dbReference>
<dbReference type="STRING" id="5888.A0EII5"/>